<dbReference type="GO" id="GO:0043953">
    <property type="term" value="P:protein transport by the Tat complex"/>
    <property type="evidence" value="ECO:0007669"/>
    <property type="project" value="InterPro"/>
</dbReference>
<dbReference type="Gene3D" id="1.20.5.3310">
    <property type="match status" value="1"/>
</dbReference>
<dbReference type="Proteomes" id="UP000053784">
    <property type="component" value="Unassembled WGS sequence"/>
</dbReference>
<organism evidence="10 11">
    <name type="scientific">Candidatus Photodesmus blepharonis</name>
    <dbReference type="NCBI Taxonomy" id="1179155"/>
    <lineage>
        <taxon>Bacteria</taxon>
        <taxon>Pseudomonadati</taxon>
        <taxon>Pseudomonadota</taxon>
        <taxon>Gammaproteobacteria</taxon>
        <taxon>Vibrionales</taxon>
        <taxon>Vibrionaceae</taxon>
        <taxon>Candidatus Photodesmus</taxon>
    </lineage>
</organism>
<dbReference type="InterPro" id="IPR003369">
    <property type="entry name" value="TatA/B/E"/>
</dbReference>
<evidence type="ECO:0000256" key="6">
    <source>
        <dbReference type="ARBA" id="ARBA00022989"/>
    </source>
</evidence>
<keyword evidence="6 9" id="KW-1133">Transmembrane helix</keyword>
<accession>A0A084CNT6</accession>
<dbReference type="eggNOG" id="COG1826">
    <property type="taxonomic scope" value="Bacteria"/>
</dbReference>
<evidence type="ECO:0000313" key="10">
    <source>
        <dbReference type="EMBL" id="KEY91465.1"/>
    </source>
</evidence>
<dbReference type="EMBL" id="JGVK01000009">
    <property type="protein sequence ID" value="KEY91465.1"/>
    <property type="molecule type" value="Genomic_DNA"/>
</dbReference>
<dbReference type="Pfam" id="PF02416">
    <property type="entry name" value="TatA_B_E"/>
    <property type="match status" value="1"/>
</dbReference>
<keyword evidence="7" id="KW-0811">Translocation</keyword>
<dbReference type="NCBIfam" id="TIGR01410">
    <property type="entry name" value="tatB"/>
    <property type="match status" value="1"/>
</dbReference>
<keyword evidence="2" id="KW-0813">Transport</keyword>
<dbReference type="InterPro" id="IPR018448">
    <property type="entry name" value="TatB"/>
</dbReference>
<evidence type="ECO:0000256" key="5">
    <source>
        <dbReference type="ARBA" id="ARBA00022927"/>
    </source>
</evidence>
<dbReference type="GO" id="GO:0008320">
    <property type="term" value="F:protein transmembrane transporter activity"/>
    <property type="evidence" value="ECO:0007669"/>
    <property type="project" value="InterPro"/>
</dbReference>
<evidence type="ECO:0000256" key="7">
    <source>
        <dbReference type="ARBA" id="ARBA00023010"/>
    </source>
</evidence>
<keyword evidence="4 9" id="KW-0812">Transmembrane</keyword>
<proteinExistence type="predicted"/>
<evidence type="ECO:0000313" key="11">
    <source>
        <dbReference type="Proteomes" id="UP000053784"/>
    </source>
</evidence>
<dbReference type="STRING" id="1179155.CF67_17050"/>
<keyword evidence="11" id="KW-1185">Reference proteome</keyword>
<dbReference type="OrthoDB" id="9816005at2"/>
<dbReference type="GO" id="GO:0016020">
    <property type="term" value="C:membrane"/>
    <property type="evidence" value="ECO:0007669"/>
    <property type="project" value="InterPro"/>
</dbReference>
<evidence type="ECO:0000256" key="3">
    <source>
        <dbReference type="ARBA" id="ARBA00022475"/>
    </source>
</evidence>
<dbReference type="RefSeq" id="WP_034413627.1">
    <property type="nucleotide sequence ID" value="NZ_JGVK01000009.1"/>
</dbReference>
<name>A0A084CNT6_9GAMM</name>
<evidence type="ECO:0000256" key="8">
    <source>
        <dbReference type="ARBA" id="ARBA00023136"/>
    </source>
</evidence>
<evidence type="ECO:0000256" key="9">
    <source>
        <dbReference type="SAM" id="Phobius"/>
    </source>
</evidence>
<evidence type="ECO:0000256" key="4">
    <source>
        <dbReference type="ARBA" id="ARBA00022692"/>
    </source>
</evidence>
<keyword evidence="8 9" id="KW-0472">Membrane</keyword>
<dbReference type="PRINTS" id="PR01506">
    <property type="entry name" value="TATBPROTEIN"/>
</dbReference>
<evidence type="ECO:0000256" key="1">
    <source>
        <dbReference type="ARBA" id="ARBA00004167"/>
    </source>
</evidence>
<reference evidence="10 11" key="1">
    <citation type="submission" date="2014-03" db="EMBL/GenBank/DDBJ databases">
        <title>Selection and divergence in the genomes of co-occurring obligate luminous symbionts with specific hosts.</title>
        <authorList>
            <person name="Hendry T.A."/>
            <person name="de Wet J.R."/>
            <person name="Dunlap P.V."/>
        </authorList>
    </citation>
    <scope>NUCLEOTIDE SEQUENCE [LARGE SCALE GENOMIC DNA]</scope>
    <source>
        <strain evidence="10 11">Ppalp.1</strain>
    </source>
</reference>
<keyword evidence="3" id="KW-1003">Cell membrane</keyword>
<gene>
    <name evidence="10" type="primary">tatB</name>
    <name evidence="10" type="ORF">CF67_17050</name>
</gene>
<protein>
    <submittedName>
        <fullName evidence="10">Sec-independent protein translocase protein</fullName>
    </submittedName>
</protein>
<evidence type="ECO:0000256" key="2">
    <source>
        <dbReference type="ARBA" id="ARBA00022448"/>
    </source>
</evidence>
<comment type="caution">
    <text evidence="10">The sequence shown here is derived from an EMBL/GenBank/DDBJ whole genome shotgun (WGS) entry which is preliminary data.</text>
</comment>
<sequence length="110" mass="12778">MFDIGFGELALIFFIGLVVLGPERFSCIIRKTSEFMSAAKDTVNSIKRDLIYELQIKELQKDLNKAEQMEMKNLPPKLKSSVEKLRKIVQDIHQPYSNKVKYKNVNNRES</sequence>
<keyword evidence="5" id="KW-0653">Protein transport</keyword>
<dbReference type="AlphaFoldDB" id="A0A084CNT6"/>
<feature type="transmembrane region" description="Helical" evidence="9">
    <location>
        <begin position="6"/>
        <end position="22"/>
    </location>
</feature>
<comment type="subcellular location">
    <subcellularLocation>
        <location evidence="1">Membrane</location>
        <topology evidence="1">Single-pass membrane protein</topology>
    </subcellularLocation>
</comment>